<dbReference type="InterPro" id="IPR007197">
    <property type="entry name" value="rSAM"/>
</dbReference>
<keyword evidence="6" id="KW-0411">Iron-sulfur</keyword>
<dbReference type="GO" id="GO:0046872">
    <property type="term" value="F:metal ion binding"/>
    <property type="evidence" value="ECO:0007669"/>
    <property type="project" value="UniProtKB-KW"/>
</dbReference>
<evidence type="ECO:0000313" key="8">
    <source>
        <dbReference type="EMBL" id="SNR67548.1"/>
    </source>
</evidence>
<evidence type="ECO:0000256" key="3">
    <source>
        <dbReference type="ARBA" id="ARBA00022691"/>
    </source>
</evidence>
<sequence>MSRNPNGEAALNVGGLLPLSTIDWPDRLSAVVFCQGCAWNCPYCHNAALRPFGPGDRTWDSVAQWLDTRRGLLEAVVFSGGEPLLQPGLADAMAQVRDMGYAVGLHTSGMATQAMARVLPLAHWVGMDIKAPARLYERVTGVAASADAAWASLALLRKSGVAFELRTTWHPQVLTEHDLLELAGELRQGLANAAQEAENVPWVIQAFQPDGCEDAALAETGRGHVPRQLSEALQTALGQHASLVVRQ</sequence>
<dbReference type="AlphaFoldDB" id="A0A238Y9P9"/>
<evidence type="ECO:0000256" key="5">
    <source>
        <dbReference type="ARBA" id="ARBA00023004"/>
    </source>
</evidence>
<dbReference type="GO" id="GO:0016829">
    <property type="term" value="F:lyase activity"/>
    <property type="evidence" value="ECO:0007669"/>
    <property type="project" value="UniProtKB-KW"/>
</dbReference>
<dbReference type="OrthoDB" id="9782387at2"/>
<gene>
    <name evidence="8" type="ORF">SAMN04488503_0789</name>
</gene>
<dbReference type="PROSITE" id="PS51918">
    <property type="entry name" value="RADICAL_SAM"/>
    <property type="match status" value="1"/>
</dbReference>
<dbReference type="InterPro" id="IPR012840">
    <property type="entry name" value="NrdG2"/>
</dbReference>
<feature type="domain" description="Radical SAM core" evidence="7">
    <location>
        <begin position="24"/>
        <end position="236"/>
    </location>
</feature>
<evidence type="ECO:0000256" key="4">
    <source>
        <dbReference type="ARBA" id="ARBA00022723"/>
    </source>
</evidence>
<dbReference type="Proteomes" id="UP000198324">
    <property type="component" value="Unassembled WGS sequence"/>
</dbReference>
<organism evidence="8 9">
    <name type="scientific">Humidesulfovibrio mexicanus</name>
    <dbReference type="NCBI Taxonomy" id="147047"/>
    <lineage>
        <taxon>Bacteria</taxon>
        <taxon>Pseudomonadati</taxon>
        <taxon>Thermodesulfobacteriota</taxon>
        <taxon>Desulfovibrionia</taxon>
        <taxon>Desulfovibrionales</taxon>
        <taxon>Desulfovibrionaceae</taxon>
        <taxon>Humidesulfovibrio</taxon>
    </lineage>
</organism>
<keyword evidence="9" id="KW-1185">Reference proteome</keyword>
<dbReference type="InterPro" id="IPR058240">
    <property type="entry name" value="rSAM_sf"/>
</dbReference>
<evidence type="ECO:0000256" key="6">
    <source>
        <dbReference type="ARBA" id="ARBA00023014"/>
    </source>
</evidence>
<dbReference type="Gene3D" id="3.20.20.70">
    <property type="entry name" value="Aldolase class I"/>
    <property type="match status" value="1"/>
</dbReference>
<dbReference type="NCBIfam" id="TIGR02495">
    <property type="entry name" value="NrdG2"/>
    <property type="match status" value="1"/>
</dbReference>
<dbReference type="SFLD" id="SFLDG01094">
    <property type="entry name" value="Uncharacterised_Radical_SAM_Su"/>
    <property type="match status" value="1"/>
</dbReference>
<proteinExistence type="predicted"/>
<reference evidence="8 9" key="1">
    <citation type="submission" date="2017-06" db="EMBL/GenBank/DDBJ databases">
        <authorList>
            <person name="Kim H.J."/>
            <person name="Triplett B.A."/>
        </authorList>
    </citation>
    <scope>NUCLEOTIDE SEQUENCE [LARGE SCALE GENOMIC DNA]</scope>
    <source>
        <strain evidence="8 9">DSM 13116</strain>
    </source>
</reference>
<dbReference type="SFLD" id="SFLDS00029">
    <property type="entry name" value="Radical_SAM"/>
    <property type="match status" value="1"/>
</dbReference>
<accession>A0A238Y9P9</accession>
<dbReference type="PANTHER" id="PTHR30352">
    <property type="entry name" value="PYRUVATE FORMATE-LYASE-ACTIVATING ENZYME"/>
    <property type="match status" value="1"/>
</dbReference>
<keyword evidence="2" id="KW-0004">4Fe-4S</keyword>
<dbReference type="InterPro" id="IPR034457">
    <property type="entry name" value="Organic_radical-activating"/>
</dbReference>
<protein>
    <submittedName>
        <fullName evidence="8">Pyruvate formate lyase activating enzyme</fullName>
    </submittedName>
</protein>
<evidence type="ECO:0000256" key="1">
    <source>
        <dbReference type="ARBA" id="ARBA00001966"/>
    </source>
</evidence>
<comment type="cofactor">
    <cofactor evidence="1">
        <name>[4Fe-4S] cluster</name>
        <dbReference type="ChEBI" id="CHEBI:49883"/>
    </cofactor>
</comment>
<keyword evidence="8" id="KW-0456">Lyase</keyword>
<evidence type="ECO:0000256" key="2">
    <source>
        <dbReference type="ARBA" id="ARBA00022485"/>
    </source>
</evidence>
<keyword evidence="5" id="KW-0408">Iron</keyword>
<evidence type="ECO:0000313" key="9">
    <source>
        <dbReference type="Proteomes" id="UP000198324"/>
    </source>
</evidence>
<evidence type="ECO:0000259" key="7">
    <source>
        <dbReference type="PROSITE" id="PS51918"/>
    </source>
</evidence>
<dbReference type="EMBL" id="FZOC01000001">
    <property type="protein sequence ID" value="SNR67548.1"/>
    <property type="molecule type" value="Genomic_DNA"/>
</dbReference>
<keyword evidence="4" id="KW-0479">Metal-binding</keyword>
<name>A0A238Y9P9_9BACT</name>
<dbReference type="CDD" id="cd01335">
    <property type="entry name" value="Radical_SAM"/>
    <property type="match status" value="1"/>
</dbReference>
<dbReference type="InterPro" id="IPR013785">
    <property type="entry name" value="Aldolase_TIM"/>
</dbReference>
<keyword evidence="3" id="KW-0949">S-adenosyl-L-methionine</keyword>
<dbReference type="PANTHER" id="PTHR30352:SF13">
    <property type="entry name" value="GLYCYL-RADICAL ENZYME ACTIVATING ENZYME YJJW-RELATED"/>
    <property type="match status" value="1"/>
</dbReference>
<dbReference type="Pfam" id="PF04055">
    <property type="entry name" value="Radical_SAM"/>
    <property type="match status" value="1"/>
</dbReference>
<keyword evidence="8" id="KW-0670">Pyruvate</keyword>
<dbReference type="SUPFAM" id="SSF102114">
    <property type="entry name" value="Radical SAM enzymes"/>
    <property type="match status" value="1"/>
</dbReference>
<dbReference type="GO" id="GO:0051539">
    <property type="term" value="F:4 iron, 4 sulfur cluster binding"/>
    <property type="evidence" value="ECO:0007669"/>
    <property type="project" value="UniProtKB-KW"/>
</dbReference>